<name>A0A368XU31_9BURK</name>
<feature type="region of interest" description="Disordered" evidence="6">
    <location>
        <begin position="294"/>
        <end position="314"/>
    </location>
</feature>
<gene>
    <name evidence="8" type="ORF">DES41_104380</name>
</gene>
<dbReference type="OrthoDB" id="9808025at2"/>
<organism evidence="8 9">
    <name type="scientific">Pseudorhodoferax soli</name>
    <dbReference type="NCBI Taxonomy" id="545864"/>
    <lineage>
        <taxon>Bacteria</taxon>
        <taxon>Pseudomonadati</taxon>
        <taxon>Pseudomonadota</taxon>
        <taxon>Betaproteobacteria</taxon>
        <taxon>Burkholderiales</taxon>
        <taxon>Comamonadaceae</taxon>
    </lineage>
</organism>
<keyword evidence="3 5" id="KW-0133">Cell shape</keyword>
<dbReference type="RefSeq" id="WP_114468773.1">
    <property type="nucleotide sequence ID" value="NZ_QPJK01000004.1"/>
</dbReference>
<comment type="similarity">
    <text evidence="1 5">Belongs to the MreC family.</text>
</comment>
<accession>A0A368XU31</accession>
<evidence type="ECO:0000256" key="6">
    <source>
        <dbReference type="SAM" id="MobiDB-lite"/>
    </source>
</evidence>
<dbReference type="GO" id="GO:0005886">
    <property type="term" value="C:plasma membrane"/>
    <property type="evidence" value="ECO:0007669"/>
    <property type="project" value="TreeGrafter"/>
</dbReference>
<evidence type="ECO:0000256" key="2">
    <source>
        <dbReference type="ARBA" id="ARBA00013855"/>
    </source>
</evidence>
<proteinExistence type="inferred from homology"/>
<dbReference type="Pfam" id="PF04085">
    <property type="entry name" value="MreC"/>
    <property type="match status" value="1"/>
</dbReference>
<sequence>MPLGTLDRTPPPFFKQGPSALTKLMVFSAVALFLMVADARFALMRPLRAAVATVLYPVQWAALGPVRLVQGGSVYVDSLTAVQARADAAERRMAEQSQRAGQSDLLQLENQQLRSLLGLRERLTVPGQAAEVLYDAADPYVRKVVIDRGLTHGVAAGAPVLDAGGVLGQVTRVLPLVSEVTLLIDRDQAIPVLNARTGARSVAYGNPGYLGGVLELRFMAGNSDVQVGDLLTTSGVDGVYPGGLRVAVVEAVERQADSTFARIYCRPLAQLAGVRHVMVLEPLRPAAEMAGAEAPAAKASAPAAKASAARGATK</sequence>
<reference evidence="8 9" key="1">
    <citation type="submission" date="2018-07" db="EMBL/GenBank/DDBJ databases">
        <title>Genomic Encyclopedia of Type Strains, Phase IV (KMG-IV): sequencing the most valuable type-strain genomes for metagenomic binning, comparative biology and taxonomic classification.</title>
        <authorList>
            <person name="Goeker M."/>
        </authorList>
    </citation>
    <scope>NUCLEOTIDE SEQUENCE [LARGE SCALE GENOMIC DNA]</scope>
    <source>
        <strain evidence="8 9">DSM 21634</strain>
    </source>
</reference>
<dbReference type="PANTHER" id="PTHR34138:SF1">
    <property type="entry name" value="CELL SHAPE-DETERMINING PROTEIN MREC"/>
    <property type="match status" value="1"/>
</dbReference>
<dbReference type="InterPro" id="IPR042175">
    <property type="entry name" value="Cell/Rod_MreC_2"/>
</dbReference>
<comment type="function">
    <text evidence="5">Involved in formation and maintenance of cell shape.</text>
</comment>
<evidence type="ECO:0000256" key="5">
    <source>
        <dbReference type="PIRNR" id="PIRNR038471"/>
    </source>
</evidence>
<protein>
    <recommendedName>
        <fullName evidence="2 5">Cell shape-determining protein MreC</fullName>
    </recommendedName>
    <alternativeName>
        <fullName evidence="4 5">Cell shape protein MreC</fullName>
    </alternativeName>
</protein>
<feature type="domain" description="Rod shape-determining protein MreC beta-barrel core" evidence="7">
    <location>
        <begin position="132"/>
        <end position="280"/>
    </location>
</feature>
<dbReference type="Proteomes" id="UP000252884">
    <property type="component" value="Unassembled WGS sequence"/>
</dbReference>
<dbReference type="InterPro" id="IPR007221">
    <property type="entry name" value="MreC"/>
</dbReference>
<dbReference type="PANTHER" id="PTHR34138">
    <property type="entry name" value="CELL SHAPE-DETERMINING PROTEIN MREC"/>
    <property type="match status" value="1"/>
</dbReference>
<evidence type="ECO:0000256" key="4">
    <source>
        <dbReference type="ARBA" id="ARBA00032089"/>
    </source>
</evidence>
<dbReference type="PIRSF" id="PIRSF038471">
    <property type="entry name" value="MreC"/>
    <property type="match status" value="1"/>
</dbReference>
<comment type="caution">
    <text evidence="8">The sequence shown here is derived from an EMBL/GenBank/DDBJ whole genome shotgun (WGS) entry which is preliminary data.</text>
</comment>
<dbReference type="InterPro" id="IPR042177">
    <property type="entry name" value="Cell/Rod_1"/>
</dbReference>
<evidence type="ECO:0000256" key="1">
    <source>
        <dbReference type="ARBA" id="ARBA00009369"/>
    </source>
</evidence>
<keyword evidence="9" id="KW-1185">Reference proteome</keyword>
<evidence type="ECO:0000256" key="3">
    <source>
        <dbReference type="ARBA" id="ARBA00022960"/>
    </source>
</evidence>
<evidence type="ECO:0000259" key="7">
    <source>
        <dbReference type="Pfam" id="PF04085"/>
    </source>
</evidence>
<dbReference type="Gene3D" id="2.40.10.350">
    <property type="entry name" value="Rod shape-determining protein MreC, domain 2"/>
    <property type="match status" value="1"/>
</dbReference>
<dbReference type="AlphaFoldDB" id="A0A368XU31"/>
<evidence type="ECO:0000313" key="8">
    <source>
        <dbReference type="EMBL" id="RCW71560.1"/>
    </source>
</evidence>
<dbReference type="InterPro" id="IPR055342">
    <property type="entry name" value="MreC_beta-barrel_core"/>
</dbReference>
<dbReference type="Gene3D" id="2.40.10.340">
    <property type="entry name" value="Rod shape-determining protein MreC, domain 1"/>
    <property type="match status" value="1"/>
</dbReference>
<dbReference type="NCBIfam" id="TIGR00219">
    <property type="entry name" value="mreC"/>
    <property type="match status" value="1"/>
</dbReference>
<dbReference type="GO" id="GO:0008360">
    <property type="term" value="P:regulation of cell shape"/>
    <property type="evidence" value="ECO:0007669"/>
    <property type="project" value="UniProtKB-KW"/>
</dbReference>
<dbReference type="EMBL" id="QPJK01000004">
    <property type="protein sequence ID" value="RCW71560.1"/>
    <property type="molecule type" value="Genomic_DNA"/>
</dbReference>
<evidence type="ECO:0000313" key="9">
    <source>
        <dbReference type="Proteomes" id="UP000252884"/>
    </source>
</evidence>